<feature type="compositionally biased region" description="Low complexity" evidence="4">
    <location>
        <begin position="236"/>
        <end position="245"/>
    </location>
</feature>
<feature type="compositionally biased region" description="Low complexity" evidence="4">
    <location>
        <begin position="253"/>
        <end position="283"/>
    </location>
</feature>
<evidence type="ECO:0000256" key="2">
    <source>
        <dbReference type="ARBA" id="ARBA00022771"/>
    </source>
</evidence>
<dbReference type="Proteomes" id="UP000479190">
    <property type="component" value="Unassembled WGS sequence"/>
</dbReference>
<dbReference type="GO" id="GO:0008270">
    <property type="term" value="F:zinc ion binding"/>
    <property type="evidence" value="ECO:0007669"/>
    <property type="project" value="UniProtKB-KW"/>
</dbReference>
<accession>A0A6H5HZW9</accession>
<name>A0A6H5HZW9_9HYME</name>
<dbReference type="AlphaFoldDB" id="A0A6H5HZW9"/>
<evidence type="ECO:0000256" key="1">
    <source>
        <dbReference type="ARBA" id="ARBA00022723"/>
    </source>
</evidence>
<evidence type="ECO:0000256" key="4">
    <source>
        <dbReference type="SAM" id="MobiDB-lite"/>
    </source>
</evidence>
<evidence type="ECO:0000256" key="3">
    <source>
        <dbReference type="ARBA" id="ARBA00022833"/>
    </source>
</evidence>
<gene>
    <name evidence="5" type="ORF">TBRA_LOCUS3305</name>
</gene>
<keyword evidence="2" id="KW-0863">Zinc-finger</keyword>
<keyword evidence="6" id="KW-1185">Reference proteome</keyword>
<evidence type="ECO:0000313" key="5">
    <source>
        <dbReference type="EMBL" id="CAB0031332.1"/>
    </source>
</evidence>
<sequence length="553" mass="62467">MNRSWCPRRVCIGNYNVAQRIDGVQNEDLNYPRSIYNISMCSLWSELLREGCVHMASIPVKTKLKIMCAHESLMKLALELFRELRLRKANRWCFKMETIVAITSSMTTSLYDALWDKIFEIVPELSANIKTVHMDFERAQISSARKNFPEARVVGCLFHFRQYTQFKEYFDCPFYMVSQAKKLKSTCIMPEEMAMNGSRNYLLTLKKQTSCQKQIGSFCLILCKLAVGPVNEASRRSASSCSKKSNSFRKKSSSSSSKKSSSSSSKKSSSSSSKKSSSSSKKSNSFRKKRAAAASARGAAAPARRAAAAAQARGAAAARAREVTASARRLAAAARAKRAAAVARARRAEARRGRSRTITRENHVEPNIQPYLPVEQELRQDETLAALNGEEPLAALNEEPLAASNQEEPVIEVDPEPVEHIVAPIRAPVFPRIPNFLDEELPVFRLPPFIPFESSFLNLLEQECELMGCDSRRQIIKLKCKHRFCIPCIRKFITQFCATCREPIGNYLPDHLMGGETWTQKIDQHLDRDFYRQINNERIALETEADVRHRMSV</sequence>
<dbReference type="PROSITE" id="PS00518">
    <property type="entry name" value="ZF_RING_1"/>
    <property type="match status" value="1"/>
</dbReference>
<dbReference type="InterPro" id="IPR017907">
    <property type="entry name" value="Znf_RING_CS"/>
</dbReference>
<keyword evidence="1" id="KW-0479">Metal-binding</keyword>
<protein>
    <recommendedName>
        <fullName evidence="7">RING-type domain-containing protein</fullName>
    </recommendedName>
</protein>
<dbReference type="EMBL" id="CADCXV010000640">
    <property type="protein sequence ID" value="CAB0031332.1"/>
    <property type="molecule type" value="Genomic_DNA"/>
</dbReference>
<evidence type="ECO:0000313" key="6">
    <source>
        <dbReference type="Proteomes" id="UP000479190"/>
    </source>
</evidence>
<dbReference type="SUPFAM" id="SSF57850">
    <property type="entry name" value="RING/U-box"/>
    <property type="match status" value="1"/>
</dbReference>
<dbReference type="OrthoDB" id="7545306at2759"/>
<proteinExistence type="predicted"/>
<dbReference type="InterPro" id="IPR013083">
    <property type="entry name" value="Znf_RING/FYVE/PHD"/>
</dbReference>
<organism evidence="5 6">
    <name type="scientific">Trichogramma brassicae</name>
    <dbReference type="NCBI Taxonomy" id="86971"/>
    <lineage>
        <taxon>Eukaryota</taxon>
        <taxon>Metazoa</taxon>
        <taxon>Ecdysozoa</taxon>
        <taxon>Arthropoda</taxon>
        <taxon>Hexapoda</taxon>
        <taxon>Insecta</taxon>
        <taxon>Pterygota</taxon>
        <taxon>Neoptera</taxon>
        <taxon>Endopterygota</taxon>
        <taxon>Hymenoptera</taxon>
        <taxon>Apocrita</taxon>
        <taxon>Proctotrupomorpha</taxon>
        <taxon>Chalcidoidea</taxon>
        <taxon>Trichogrammatidae</taxon>
        <taxon>Trichogramma</taxon>
    </lineage>
</organism>
<dbReference type="Gene3D" id="3.30.40.10">
    <property type="entry name" value="Zinc/RING finger domain, C3HC4 (zinc finger)"/>
    <property type="match status" value="1"/>
</dbReference>
<keyword evidence="3" id="KW-0862">Zinc</keyword>
<evidence type="ECO:0008006" key="7">
    <source>
        <dbReference type="Google" id="ProtNLM"/>
    </source>
</evidence>
<feature type="region of interest" description="Disordered" evidence="4">
    <location>
        <begin position="236"/>
        <end position="300"/>
    </location>
</feature>
<reference evidence="5 6" key="1">
    <citation type="submission" date="2020-02" db="EMBL/GenBank/DDBJ databases">
        <authorList>
            <person name="Ferguson B K."/>
        </authorList>
    </citation>
    <scope>NUCLEOTIDE SEQUENCE [LARGE SCALE GENOMIC DNA]</scope>
</reference>